<proteinExistence type="predicted"/>
<dbReference type="EMBL" id="CAJVPT010026008">
    <property type="protein sequence ID" value="CAG8677663.1"/>
    <property type="molecule type" value="Genomic_DNA"/>
</dbReference>
<protein>
    <submittedName>
        <fullName evidence="1">5245_t:CDS:1</fullName>
    </submittedName>
</protein>
<evidence type="ECO:0000313" key="1">
    <source>
        <dbReference type="EMBL" id="CAG8677663.1"/>
    </source>
</evidence>
<sequence length="1019" mass="114412">ELECQLGGHTSNLTLLNVFHIPTNDFCLFSESRFDLGGGGITGFGGQRKLLNGQKKIVAEARLTPSRLYLLKAKAKVQSKERMNALISPKPSWDEWHRRFGHVATSSLQKIYNDNLVSGLDVDTSSLPHSCEACIASKITKRPFPKEAETRADVPGERTYSDVWGPARTKSIEGSRYYISFTDDATRRTTVLFMKDKGEATERVKTYLTYVERRFPTPPKAIRIDNGKEFINKELKNWCKSKIIDIEATSPYSPSQNGVAERFNRTLMELARAMLIARNLPHFLWTHAVAYAAYLRNRVMTRALKGKTPHEAWTGKKPDVSHLREFGCPVWIKVEESIGKLSPRAVKHIFVGFEDGPKAIRYYDVQKRSIKVSRNFVFTDAEPAKKVEVLVQGGSTIEGEQASTEESNRQAEESTVEDMLREETKVSSAEPKGQNPLIRVLPGRKAAKDMDYAVAGNMDARPAKPRGPRARTDPDATSSAGSEDQASEGLNFAYAALGGIVSLEEIPKTLREARASKEAKHWEEAFKKEVNQLTEKRTWEKTKLPPGRKALGTRTVFNKKYDADGNVKYKARIVVKGYSQIPGFDYTETFAPVVRLDSLRALIALAAVNNWEMEAMDVKGAYLNANLDEELYIEQPEGYNDGSGDVLKLVKALYGTKQAARAWHKTLKETLTEKGAKVIDEDQSIFMFTIDGWFVFMAIWVDDIVVVSNSREKMQEIKEWFKTKFEATDLGEPRKILGVEVERDRVNGTISLGQKTYIDDIVKRMGLQDANPAPTPLDDAEQLVHDDGPMDEAHTKSEYATAIGMLMYAAICTRPDIAFAVQTLSQFNQKPTKTHWTAIKRVFRYLSGTRSFKLTYGGDGADSELIGFTDADWASNRIDRKSVSGYCYMIGGGAITWSSKKQPIVALSSAEAEYIAETHSGREALWLRRLLSSFGSPQDEPTLIYADNQAAIKLADGGQFHTRTKHIDTRYHFIRQLVENKDIEYRYISTHLNVADVFTKALPKEKHHLFVLDLGLVAA</sequence>
<comment type="caution">
    <text evidence="1">The sequence shown here is derived from an EMBL/GenBank/DDBJ whole genome shotgun (WGS) entry which is preliminary data.</text>
</comment>
<gene>
    <name evidence="1" type="ORF">ACOLOM_LOCUS9209</name>
</gene>
<name>A0ACA9NVT5_9GLOM</name>
<dbReference type="Proteomes" id="UP000789525">
    <property type="component" value="Unassembled WGS sequence"/>
</dbReference>
<accession>A0ACA9NVT5</accession>
<evidence type="ECO:0000313" key="2">
    <source>
        <dbReference type="Proteomes" id="UP000789525"/>
    </source>
</evidence>
<feature type="non-terminal residue" evidence="1">
    <location>
        <position position="1"/>
    </location>
</feature>
<reference evidence="1" key="1">
    <citation type="submission" date="2021-06" db="EMBL/GenBank/DDBJ databases">
        <authorList>
            <person name="Kallberg Y."/>
            <person name="Tangrot J."/>
            <person name="Rosling A."/>
        </authorList>
    </citation>
    <scope>NUCLEOTIDE SEQUENCE</scope>
    <source>
        <strain evidence="1">CL356</strain>
    </source>
</reference>
<organism evidence="1 2">
    <name type="scientific">Acaulospora colombiana</name>
    <dbReference type="NCBI Taxonomy" id="27376"/>
    <lineage>
        <taxon>Eukaryota</taxon>
        <taxon>Fungi</taxon>
        <taxon>Fungi incertae sedis</taxon>
        <taxon>Mucoromycota</taxon>
        <taxon>Glomeromycotina</taxon>
        <taxon>Glomeromycetes</taxon>
        <taxon>Diversisporales</taxon>
        <taxon>Acaulosporaceae</taxon>
        <taxon>Acaulospora</taxon>
    </lineage>
</organism>
<keyword evidence="2" id="KW-1185">Reference proteome</keyword>